<organism evidence="2 3">
    <name type="scientific">Dissophora globulifera</name>
    <dbReference type="NCBI Taxonomy" id="979702"/>
    <lineage>
        <taxon>Eukaryota</taxon>
        <taxon>Fungi</taxon>
        <taxon>Fungi incertae sedis</taxon>
        <taxon>Mucoromycota</taxon>
        <taxon>Mortierellomycotina</taxon>
        <taxon>Mortierellomycetes</taxon>
        <taxon>Mortierellales</taxon>
        <taxon>Mortierellaceae</taxon>
        <taxon>Dissophora</taxon>
    </lineage>
</organism>
<proteinExistence type="predicted"/>
<comment type="caution">
    <text evidence="2">The sequence shown here is derived from an EMBL/GenBank/DDBJ whole genome shotgun (WGS) entry which is preliminary data.</text>
</comment>
<sequence length="120" mass="14050">MNSDTEMKAGHSAANRVGGRRVSLPDHPVPVVRKEFERKLPEDADKDKEDNEDERELERLEKFEYEKMTRMAEAERQAMSYQNQPKRQFHSNFQQKENIHVFQPILHTHTKSGGTAQSQQ</sequence>
<evidence type="ECO:0000313" key="2">
    <source>
        <dbReference type="EMBL" id="KAG0316708.1"/>
    </source>
</evidence>
<feature type="compositionally biased region" description="Basic and acidic residues" evidence="1">
    <location>
        <begin position="32"/>
        <end position="49"/>
    </location>
</feature>
<dbReference type="AlphaFoldDB" id="A0A9P6RGB1"/>
<evidence type="ECO:0000256" key="1">
    <source>
        <dbReference type="SAM" id="MobiDB-lite"/>
    </source>
</evidence>
<protein>
    <submittedName>
        <fullName evidence="2">Uncharacterized protein</fullName>
    </submittedName>
</protein>
<feature type="region of interest" description="Disordered" evidence="1">
    <location>
        <begin position="1"/>
        <end position="60"/>
    </location>
</feature>
<reference evidence="2" key="1">
    <citation type="journal article" date="2020" name="Fungal Divers.">
        <title>Resolving the Mortierellaceae phylogeny through synthesis of multi-gene phylogenetics and phylogenomics.</title>
        <authorList>
            <person name="Vandepol N."/>
            <person name="Liber J."/>
            <person name="Desiro A."/>
            <person name="Na H."/>
            <person name="Kennedy M."/>
            <person name="Barry K."/>
            <person name="Grigoriev I.V."/>
            <person name="Miller A.N."/>
            <person name="O'Donnell K."/>
            <person name="Stajich J.E."/>
            <person name="Bonito G."/>
        </authorList>
    </citation>
    <scope>NUCLEOTIDE SEQUENCE</scope>
    <source>
        <strain evidence="2">REB-010B</strain>
    </source>
</reference>
<accession>A0A9P6RGB1</accession>
<dbReference type="OrthoDB" id="2382415at2759"/>
<gene>
    <name evidence="2" type="ORF">BGZ99_006734</name>
</gene>
<dbReference type="Proteomes" id="UP000738325">
    <property type="component" value="Unassembled WGS sequence"/>
</dbReference>
<keyword evidence="3" id="KW-1185">Reference proteome</keyword>
<evidence type="ECO:0000313" key="3">
    <source>
        <dbReference type="Proteomes" id="UP000738325"/>
    </source>
</evidence>
<dbReference type="EMBL" id="JAAAIP010000464">
    <property type="protein sequence ID" value="KAG0316708.1"/>
    <property type="molecule type" value="Genomic_DNA"/>
</dbReference>
<name>A0A9P6RGB1_9FUNG</name>